<keyword evidence="1" id="KW-0472">Membrane</keyword>
<feature type="transmembrane region" description="Helical" evidence="1">
    <location>
        <begin position="566"/>
        <end position="586"/>
    </location>
</feature>
<feature type="transmembrane region" description="Helical" evidence="1">
    <location>
        <begin position="530"/>
        <end position="554"/>
    </location>
</feature>
<keyword evidence="1" id="KW-1133">Transmembrane helix</keyword>
<feature type="transmembrane region" description="Helical" evidence="1">
    <location>
        <begin position="494"/>
        <end position="518"/>
    </location>
</feature>
<feature type="transmembrane region" description="Helical" evidence="1">
    <location>
        <begin position="407"/>
        <end position="428"/>
    </location>
</feature>
<dbReference type="PANTHER" id="PTHR22946">
    <property type="entry name" value="DIENELACTONE HYDROLASE DOMAIN-CONTAINING PROTEIN-RELATED"/>
    <property type="match status" value="1"/>
</dbReference>
<dbReference type="Pfam" id="PF01738">
    <property type="entry name" value="DLH"/>
    <property type="match status" value="1"/>
</dbReference>
<dbReference type="Proteomes" id="UP000824164">
    <property type="component" value="Unassembled WGS sequence"/>
</dbReference>
<sequence length="658" mass="72618">MKKHSKQGLCILISVLMMVIGILGAKILQTDFGRVDIRNVSIDSQSGYTLSMDVYVPESATAEDPAATVFVQHGGNNNKEEIQHYCIELARRGYVAIGVDMYGMGESEALPDDQWLTQGRGLYDAVRYGVTLPYVDTERISLLGYSRGGKAAGEALECDNAELNVVKAIFLIHSDPIVRNSEGYADVYGARDVAVLADKNDEFFFSEKANDDGTYSNDANKYAENLSSPAEYVINNSAQSFLYFGEDPANTSEQRVAETVYEKDYGDAIGTRQIFVSNETHMSGWYSPLVMNRVLQFFDRVMPTGTTLSENSYIYTIWNIFKLLALAGLVMFGASLIVWMTNCTKAFKAADRGPQELRPVASGSARAWFWMTQLASILLSILVIWFLNRQGLASYRDALFTSANPTYHGLIALLCGAVNIVLTTIWYVCCGKKQGFDLNASGFGLNWNACLKTIAVVLITVASMLLIVFSVDYLVDVNFLFIYWGFMKFGTNRIPGMILVAPMYILFYVVMSISINSINFTQVLGKHKWLSNLIISFIAAIPTLFILCYVYGIFKATGSNPMFGGLASAATAVYAFPGFVFVAIFVCRMIYQNTGNPYLGGILCGIMAAIAEWNVCEIRVHTPGTAYDGTGLVYTLLVVGFIVIIGCLIFLSRQRQKG</sequence>
<reference evidence="3" key="1">
    <citation type="submission" date="2020-10" db="EMBL/GenBank/DDBJ databases">
        <authorList>
            <person name="Gilroy R."/>
        </authorList>
    </citation>
    <scope>NUCLEOTIDE SEQUENCE</scope>
    <source>
        <strain evidence="3">CHK187-14744</strain>
    </source>
</reference>
<protein>
    <submittedName>
        <fullName evidence="3">Dienelactone hydrolase family protein</fullName>
    </submittedName>
</protein>
<gene>
    <name evidence="3" type="ORF">IAB63_08150</name>
</gene>
<evidence type="ECO:0000313" key="3">
    <source>
        <dbReference type="EMBL" id="HIU03206.1"/>
    </source>
</evidence>
<feature type="domain" description="Dienelactone hydrolase" evidence="2">
    <location>
        <begin position="53"/>
        <end position="152"/>
    </location>
</feature>
<accession>A0A9D1HHD3</accession>
<evidence type="ECO:0000256" key="1">
    <source>
        <dbReference type="SAM" id="Phobius"/>
    </source>
</evidence>
<comment type="caution">
    <text evidence="3">The sequence shown here is derived from an EMBL/GenBank/DDBJ whole genome shotgun (WGS) entry which is preliminary data.</text>
</comment>
<organism evidence="3 4">
    <name type="scientific">Candidatus Onthocola gallistercoris</name>
    <dbReference type="NCBI Taxonomy" id="2840876"/>
    <lineage>
        <taxon>Bacteria</taxon>
        <taxon>Bacillati</taxon>
        <taxon>Bacillota</taxon>
        <taxon>Bacilli</taxon>
        <taxon>Candidatus Onthocola</taxon>
    </lineage>
</organism>
<reference evidence="3" key="2">
    <citation type="journal article" date="2021" name="PeerJ">
        <title>Extensive microbial diversity within the chicken gut microbiome revealed by metagenomics and culture.</title>
        <authorList>
            <person name="Gilroy R."/>
            <person name="Ravi A."/>
            <person name="Getino M."/>
            <person name="Pursley I."/>
            <person name="Horton D.L."/>
            <person name="Alikhan N.F."/>
            <person name="Baker D."/>
            <person name="Gharbi K."/>
            <person name="Hall N."/>
            <person name="Watson M."/>
            <person name="Adriaenssens E.M."/>
            <person name="Foster-Nyarko E."/>
            <person name="Jarju S."/>
            <person name="Secka A."/>
            <person name="Antonio M."/>
            <person name="Oren A."/>
            <person name="Chaudhuri R.R."/>
            <person name="La Ragione R."/>
            <person name="Hildebrand F."/>
            <person name="Pallen M.J."/>
        </authorList>
    </citation>
    <scope>NUCLEOTIDE SEQUENCE</scope>
    <source>
        <strain evidence="3">CHK187-14744</strain>
    </source>
</reference>
<dbReference type="SUPFAM" id="SSF53474">
    <property type="entry name" value="alpha/beta-Hydrolases"/>
    <property type="match status" value="1"/>
</dbReference>
<dbReference type="InterPro" id="IPR002925">
    <property type="entry name" value="Dienelactn_hydro"/>
</dbReference>
<keyword evidence="1" id="KW-0812">Transmembrane</keyword>
<keyword evidence="3" id="KW-0378">Hydrolase</keyword>
<dbReference type="Gene3D" id="3.40.50.1820">
    <property type="entry name" value="alpha/beta hydrolase"/>
    <property type="match status" value="1"/>
</dbReference>
<evidence type="ECO:0000313" key="4">
    <source>
        <dbReference type="Proteomes" id="UP000824164"/>
    </source>
</evidence>
<dbReference type="EMBL" id="DVLT01000049">
    <property type="protein sequence ID" value="HIU03206.1"/>
    <property type="molecule type" value="Genomic_DNA"/>
</dbReference>
<feature type="transmembrane region" description="Helical" evidence="1">
    <location>
        <begin position="367"/>
        <end position="387"/>
    </location>
</feature>
<feature type="transmembrane region" description="Helical" evidence="1">
    <location>
        <begin position="317"/>
        <end position="339"/>
    </location>
</feature>
<proteinExistence type="predicted"/>
<dbReference type="InterPro" id="IPR050261">
    <property type="entry name" value="FrsA_esterase"/>
</dbReference>
<dbReference type="AlphaFoldDB" id="A0A9D1HHD3"/>
<feature type="transmembrane region" description="Helical" evidence="1">
    <location>
        <begin position="598"/>
        <end position="620"/>
    </location>
</feature>
<dbReference type="GO" id="GO:0016787">
    <property type="term" value="F:hydrolase activity"/>
    <property type="evidence" value="ECO:0007669"/>
    <property type="project" value="UniProtKB-KW"/>
</dbReference>
<name>A0A9D1HHD3_9FIRM</name>
<evidence type="ECO:0000259" key="2">
    <source>
        <dbReference type="Pfam" id="PF01738"/>
    </source>
</evidence>
<dbReference type="InterPro" id="IPR029058">
    <property type="entry name" value="AB_hydrolase_fold"/>
</dbReference>
<feature type="transmembrane region" description="Helical" evidence="1">
    <location>
        <begin position="449"/>
        <end position="474"/>
    </location>
</feature>
<feature type="transmembrane region" description="Helical" evidence="1">
    <location>
        <begin position="632"/>
        <end position="651"/>
    </location>
</feature>